<gene>
    <name evidence="2" type="ORF">CVV68_18095</name>
</gene>
<proteinExistence type="predicted"/>
<protein>
    <recommendedName>
        <fullName evidence="1">DUF3887 domain-containing protein</fullName>
    </recommendedName>
</protein>
<evidence type="ECO:0000313" key="3">
    <source>
        <dbReference type="Proteomes" id="UP000247832"/>
    </source>
</evidence>
<name>A0A2V5L4I3_9MICC</name>
<accession>A0A2V5L4I3</accession>
<dbReference type="OrthoDB" id="3579809at2"/>
<reference evidence="2 3" key="1">
    <citation type="submission" date="2018-05" db="EMBL/GenBank/DDBJ databases">
        <title>Genetic diversity of glacier-inhabiting Cryobacterium bacteria in China and description of Cryobacterium mengkeensis sp. nov. and Arthrobacter glacialis sp. nov.</title>
        <authorList>
            <person name="Liu Q."/>
            <person name="Xin Y.-H."/>
        </authorList>
    </citation>
    <scope>NUCLEOTIDE SEQUENCE [LARGE SCALE GENOMIC DNA]</scope>
    <source>
        <strain evidence="2 3">LI2</strain>
    </source>
</reference>
<evidence type="ECO:0000313" key="2">
    <source>
        <dbReference type="EMBL" id="PYI65482.1"/>
    </source>
</evidence>
<feature type="domain" description="DUF3887" evidence="1">
    <location>
        <begin position="111"/>
        <end position="197"/>
    </location>
</feature>
<keyword evidence="3" id="KW-1185">Reference proteome</keyword>
<dbReference type="Proteomes" id="UP000247832">
    <property type="component" value="Unassembled WGS sequence"/>
</dbReference>
<dbReference type="RefSeq" id="WP_110502404.1">
    <property type="nucleotide sequence ID" value="NZ_QJVD01000024.1"/>
</dbReference>
<dbReference type="Pfam" id="PF13026">
    <property type="entry name" value="DUF3887"/>
    <property type="match status" value="1"/>
</dbReference>
<organism evidence="2 3">
    <name type="scientific">Arthrobacter livingstonensis</name>
    <dbReference type="NCBI Taxonomy" id="670078"/>
    <lineage>
        <taxon>Bacteria</taxon>
        <taxon>Bacillati</taxon>
        <taxon>Actinomycetota</taxon>
        <taxon>Actinomycetes</taxon>
        <taxon>Micrococcales</taxon>
        <taxon>Micrococcaceae</taxon>
        <taxon>Arthrobacter</taxon>
    </lineage>
</organism>
<dbReference type="AlphaFoldDB" id="A0A2V5L4I3"/>
<comment type="caution">
    <text evidence="2">The sequence shown here is derived from an EMBL/GenBank/DDBJ whole genome shotgun (WGS) entry which is preliminary data.</text>
</comment>
<dbReference type="InterPro" id="IPR024981">
    <property type="entry name" value="DUF3887"/>
</dbReference>
<evidence type="ECO:0000259" key="1">
    <source>
        <dbReference type="Pfam" id="PF13026"/>
    </source>
</evidence>
<sequence>MRRQAERDVMGAMLVSNAHAAAEVLHQSDGADDSSVMEAIAATRSLNLIVEDTLRALVAQARSEGHTWAEIGGLLRITRQAAFQRFGSETIDPPDADELPLDGAVELTVQLADDLLAGRWEVVEKVLTARMAEILSRELLQSTRTRINARWGSLVRTGVAAVSVRDGLTVVELPLTFEHLDASCRAVYTSTGQVAGLLWRPVETGEDR</sequence>
<dbReference type="EMBL" id="QJVD01000024">
    <property type="protein sequence ID" value="PYI65482.1"/>
    <property type="molecule type" value="Genomic_DNA"/>
</dbReference>